<feature type="transmembrane region" description="Helical" evidence="1">
    <location>
        <begin position="107"/>
        <end position="125"/>
    </location>
</feature>
<dbReference type="Proteomes" id="UP000254076">
    <property type="component" value="Unassembled WGS sequence"/>
</dbReference>
<accession>A0A0H1URV4</accession>
<dbReference type="RefSeq" id="WP_000598911.1">
    <property type="nucleotide sequence ID" value="NZ_CAACXY010000016.1"/>
</dbReference>
<evidence type="ECO:0000313" key="8">
    <source>
        <dbReference type="Proteomes" id="UP000254076"/>
    </source>
</evidence>
<reference evidence="2 6" key="1">
    <citation type="journal article" date="2015" name="PLoS ONE">
        <title>Genomic analysis reveals the molecular basis for capsule loss in the group B streptococcus population.</title>
        <authorList>
            <consortium name="DEVANI Consortium"/>
            <person name="Rosini R."/>
            <person name="Campisi E."/>
            <person name="De Chiara M."/>
            <person name="Tettelin H."/>
            <person name="Rinaudo D."/>
            <person name="Toniolo C."/>
            <person name="Metruccio M."/>
            <person name="Guidotti S."/>
            <person name="Sorensen U.B."/>
            <person name="Kilian M."/>
            <person name="Ramirez M."/>
            <person name="Janulczyk R."/>
            <person name="Donati C."/>
            <person name="Grandi G."/>
            <person name="Margarit I."/>
        </authorList>
    </citation>
    <scope>NUCLEOTIDE SEQUENCE [LARGE SCALE GENOMIC DNA]</scope>
    <source>
        <strain evidence="2 6">DK-B-USS-215</strain>
    </source>
</reference>
<feature type="transmembrane region" description="Helical" evidence="1">
    <location>
        <begin position="20"/>
        <end position="40"/>
    </location>
</feature>
<evidence type="ECO:0000313" key="6">
    <source>
        <dbReference type="Proteomes" id="UP000035346"/>
    </source>
</evidence>
<evidence type="ECO:0000313" key="3">
    <source>
        <dbReference type="EMBL" id="SQA18939.1"/>
    </source>
</evidence>
<dbReference type="Proteomes" id="UP000255140">
    <property type="component" value="Unassembled WGS sequence"/>
</dbReference>
<protein>
    <submittedName>
        <fullName evidence="3">Probable membrane protein YPO2961</fullName>
    </submittedName>
</protein>
<dbReference type="EMBL" id="UHEW01000005">
    <property type="protein sequence ID" value="SUN28910.1"/>
    <property type="molecule type" value="Genomic_DNA"/>
</dbReference>
<dbReference type="EMBL" id="LBKL01000091">
    <property type="protein sequence ID" value="KLL35808.1"/>
    <property type="molecule type" value="Genomic_DNA"/>
</dbReference>
<dbReference type="Proteomes" id="UP000035346">
    <property type="component" value="Unassembled WGS sequence"/>
</dbReference>
<dbReference type="EMBL" id="UHEQ01000004">
    <property type="protein sequence ID" value="SUN14522.1"/>
    <property type="molecule type" value="Genomic_DNA"/>
</dbReference>
<keyword evidence="1" id="KW-0812">Transmembrane</keyword>
<keyword evidence="1" id="KW-1133">Transmembrane helix</keyword>
<evidence type="ECO:0000313" key="5">
    <source>
        <dbReference type="EMBL" id="SUN28910.1"/>
    </source>
</evidence>
<dbReference type="InterPro" id="IPR014591">
    <property type="entry name" value="UCP034455"/>
</dbReference>
<reference evidence="7 8" key="2">
    <citation type="submission" date="2018-06" db="EMBL/GenBank/DDBJ databases">
        <authorList>
            <consortium name="Pathogen Informatics"/>
            <person name="Doyle S."/>
        </authorList>
    </citation>
    <scope>NUCLEOTIDE SEQUENCE [LARGE SCALE GENOMIC DNA]</scope>
    <source>
        <strain evidence="3 7">NCTC8181</strain>
        <strain evidence="4 8">NCTC8185</strain>
        <strain evidence="5 9">NCTC9828</strain>
    </source>
</reference>
<name>A0A0H1URV4_STRAG</name>
<evidence type="ECO:0000313" key="7">
    <source>
        <dbReference type="Proteomes" id="UP000250200"/>
    </source>
</evidence>
<dbReference type="InterPro" id="IPR021125">
    <property type="entry name" value="DUF2127"/>
</dbReference>
<dbReference type="Proteomes" id="UP000250200">
    <property type="component" value="Unassembled WGS sequence"/>
</dbReference>
<dbReference type="PIRSF" id="PIRSF034455">
    <property type="entry name" value="UCP034455"/>
    <property type="match status" value="1"/>
</dbReference>
<evidence type="ECO:0000313" key="2">
    <source>
        <dbReference type="EMBL" id="KLL35808.1"/>
    </source>
</evidence>
<dbReference type="AlphaFoldDB" id="A0A0H1URV4"/>
<evidence type="ECO:0000256" key="1">
    <source>
        <dbReference type="SAM" id="Phobius"/>
    </source>
</evidence>
<comment type="caution">
    <text evidence="3">The sequence shown here is derived from an EMBL/GenBank/DDBJ whole genome shotgun (WGS) entry which is preliminary data.</text>
</comment>
<keyword evidence="1" id="KW-0472">Membrane</keyword>
<evidence type="ECO:0000313" key="9">
    <source>
        <dbReference type="Proteomes" id="UP000255140"/>
    </source>
</evidence>
<organism evidence="3 7">
    <name type="scientific">Streptococcus agalactiae</name>
    <dbReference type="NCBI Taxonomy" id="1311"/>
    <lineage>
        <taxon>Bacteria</taxon>
        <taxon>Bacillati</taxon>
        <taxon>Bacillota</taxon>
        <taxon>Bacilli</taxon>
        <taxon>Lactobacillales</taxon>
        <taxon>Streptococcaceae</taxon>
        <taxon>Streptococcus</taxon>
    </lineage>
</organism>
<dbReference type="EMBL" id="UAVB01000001">
    <property type="protein sequence ID" value="SQA18939.1"/>
    <property type="molecule type" value="Genomic_DNA"/>
</dbReference>
<feature type="transmembrane region" description="Helical" evidence="1">
    <location>
        <begin position="84"/>
        <end position="102"/>
    </location>
</feature>
<sequence length="164" mass="18949">MIKWNEKETKLVDTSFSIMLYLKTLFAVGQVVAGVLLYYFKPTQIKHLLFLLTEGEVHSGIHGFISAHFLKISSYINDSASHLAAIYLLIHGGIKLVALILLHKEKLFAYPLSILVFVGFIIFQLREYFSSHSILMIFLCVFDVIMIILTWLEYQKMKLNFSKR</sequence>
<evidence type="ECO:0000313" key="4">
    <source>
        <dbReference type="EMBL" id="SUN14522.1"/>
    </source>
</evidence>
<feature type="transmembrane region" description="Helical" evidence="1">
    <location>
        <begin position="131"/>
        <end position="154"/>
    </location>
</feature>
<proteinExistence type="predicted"/>
<gene>
    <name evidence="3" type="ORF">NCTC8181_01996</name>
    <name evidence="4" type="ORF">NCTC8185_01810</name>
    <name evidence="5" type="ORF">NCTC9828_01176</name>
    <name evidence="2" type="ORF">WA04_09875</name>
</gene>
<dbReference type="Pfam" id="PF09900">
    <property type="entry name" value="DUF2127"/>
    <property type="match status" value="1"/>
</dbReference>